<dbReference type="AlphaFoldDB" id="A0ABD1EMC3"/>
<keyword evidence="2 7" id="KW-0121">Carboxypeptidase</keyword>
<evidence type="ECO:0000256" key="4">
    <source>
        <dbReference type="ARBA" id="ARBA00022729"/>
    </source>
</evidence>
<dbReference type="PANTHER" id="PTHR11802">
    <property type="entry name" value="SERINE PROTEASE FAMILY S10 SERINE CARBOXYPEPTIDASE"/>
    <property type="match status" value="1"/>
</dbReference>
<reference evidence="8 9" key="1">
    <citation type="submission" date="2024-05" db="EMBL/GenBank/DDBJ databases">
        <title>Genetic variation in Jamaican populations of the coffee berry borer (Hypothenemus hampei).</title>
        <authorList>
            <person name="Errbii M."/>
            <person name="Myrie A."/>
        </authorList>
    </citation>
    <scope>NUCLEOTIDE SEQUENCE [LARGE SCALE GENOMIC DNA]</scope>
    <source>
        <strain evidence="8">JA-Hopewell-2020-01-JO</strain>
        <tissue evidence="8">Whole body</tissue>
    </source>
</reference>
<evidence type="ECO:0000256" key="2">
    <source>
        <dbReference type="ARBA" id="ARBA00022645"/>
    </source>
</evidence>
<organism evidence="8 9">
    <name type="scientific">Hypothenemus hampei</name>
    <name type="common">Coffee berry borer</name>
    <dbReference type="NCBI Taxonomy" id="57062"/>
    <lineage>
        <taxon>Eukaryota</taxon>
        <taxon>Metazoa</taxon>
        <taxon>Ecdysozoa</taxon>
        <taxon>Arthropoda</taxon>
        <taxon>Hexapoda</taxon>
        <taxon>Insecta</taxon>
        <taxon>Pterygota</taxon>
        <taxon>Neoptera</taxon>
        <taxon>Endopterygota</taxon>
        <taxon>Coleoptera</taxon>
        <taxon>Polyphaga</taxon>
        <taxon>Cucujiformia</taxon>
        <taxon>Curculionidae</taxon>
        <taxon>Scolytinae</taxon>
        <taxon>Hypothenemus</taxon>
    </lineage>
</organism>
<dbReference type="PROSITE" id="PS00131">
    <property type="entry name" value="CARBOXYPEPT_SER_SER"/>
    <property type="match status" value="1"/>
</dbReference>
<dbReference type="Gene3D" id="3.40.50.1820">
    <property type="entry name" value="alpha/beta hydrolase"/>
    <property type="match status" value="1"/>
</dbReference>
<evidence type="ECO:0000256" key="1">
    <source>
        <dbReference type="ARBA" id="ARBA00009431"/>
    </source>
</evidence>
<dbReference type="PRINTS" id="PR00724">
    <property type="entry name" value="CRBOXYPTASEC"/>
</dbReference>
<keyword evidence="5 7" id="KW-0378">Hydrolase</keyword>
<accession>A0ABD1EMC3</accession>
<name>A0ABD1EMC3_HYPHA</name>
<keyword evidence="3 7" id="KW-0645">Protease</keyword>
<dbReference type="InterPro" id="IPR018202">
    <property type="entry name" value="Ser_caboxypep_ser_AS"/>
</dbReference>
<dbReference type="PROSITE" id="PS00560">
    <property type="entry name" value="CARBOXYPEPT_SER_HIS"/>
    <property type="match status" value="1"/>
</dbReference>
<evidence type="ECO:0000313" key="8">
    <source>
        <dbReference type="EMBL" id="KAL1497427.1"/>
    </source>
</evidence>
<dbReference type="PANTHER" id="PTHR11802:SF472">
    <property type="entry name" value="SERINE CARBOXYPEPTIDASE CPVL-RELATED"/>
    <property type="match status" value="1"/>
</dbReference>
<gene>
    <name evidence="8" type="ORF">ABEB36_008402</name>
</gene>
<evidence type="ECO:0000256" key="7">
    <source>
        <dbReference type="RuleBase" id="RU361156"/>
    </source>
</evidence>
<evidence type="ECO:0000256" key="3">
    <source>
        <dbReference type="ARBA" id="ARBA00022670"/>
    </source>
</evidence>
<evidence type="ECO:0000256" key="5">
    <source>
        <dbReference type="ARBA" id="ARBA00022801"/>
    </source>
</evidence>
<dbReference type="Pfam" id="PF00450">
    <property type="entry name" value="Peptidase_S10"/>
    <property type="match status" value="1"/>
</dbReference>
<evidence type="ECO:0000313" key="9">
    <source>
        <dbReference type="Proteomes" id="UP001566132"/>
    </source>
</evidence>
<keyword evidence="4 7" id="KW-0732">Signal</keyword>
<dbReference type="GO" id="GO:0004185">
    <property type="term" value="F:serine-type carboxypeptidase activity"/>
    <property type="evidence" value="ECO:0007669"/>
    <property type="project" value="UniProtKB-UniRule"/>
</dbReference>
<protein>
    <recommendedName>
        <fullName evidence="7">Carboxypeptidase</fullName>
        <ecNumber evidence="7">3.4.16.-</ecNumber>
    </recommendedName>
</protein>
<dbReference type="SUPFAM" id="SSF53474">
    <property type="entry name" value="alpha/beta-Hydrolases"/>
    <property type="match status" value="1"/>
</dbReference>
<keyword evidence="9" id="KW-1185">Reference proteome</keyword>
<dbReference type="InterPro" id="IPR001563">
    <property type="entry name" value="Peptidase_S10"/>
</dbReference>
<dbReference type="EC" id="3.4.16.-" evidence="7"/>
<dbReference type="InterPro" id="IPR033124">
    <property type="entry name" value="Ser_caboxypep_his_AS"/>
</dbReference>
<feature type="chain" id="PRO_5044533982" description="Carboxypeptidase" evidence="7">
    <location>
        <begin position="19"/>
        <end position="456"/>
    </location>
</feature>
<evidence type="ECO:0000256" key="6">
    <source>
        <dbReference type="ARBA" id="ARBA00023180"/>
    </source>
</evidence>
<keyword evidence="6" id="KW-0325">Glycoprotein</keyword>
<feature type="signal peptide" evidence="7">
    <location>
        <begin position="1"/>
        <end position="18"/>
    </location>
</feature>
<sequence>MGKLVVLFTLIAIQTAYARFPFYNVEPFIHRSLADLGEPLILTKYIEQNEITEAKRLAQVNSEYFLNVESYSGFFTVDKMSDSNLFFWFFPSTNNYEKDPVLLWLQGGPGVTSLYGLFTENGPFVVQNSELGLRDYPWNRNFSVLYIDQPVGAGFSFTKGQFLSNQTQVGQHLYNALNQFFTIFHELKENDFYISGESYGGKYVPAIAHTIHQNNPGASSKINLKGLLIGNGLTDPKHQFGYGHLLYELGLIDSNTLQESYEFEDVIVALIDQERYQEATYYWDGLLDTIFYKKTGLSNIYNYVKDSSTPSQWGKYVVQDFVREALHVGNLTFTAENEGTYDMLYADITKSVAPWMSELLSNYRVLIYNGQLDIIVGYVLTENYLNKLDFSAAAEYAEAKRQVWLLNGRVAGYVKTAGNLTEVMVRNAGHMVPADQPEAAYNLIYNFINNNSIAGN</sequence>
<dbReference type="GO" id="GO:0006508">
    <property type="term" value="P:proteolysis"/>
    <property type="evidence" value="ECO:0007669"/>
    <property type="project" value="UniProtKB-KW"/>
</dbReference>
<proteinExistence type="inferred from homology"/>
<dbReference type="Proteomes" id="UP001566132">
    <property type="component" value="Unassembled WGS sequence"/>
</dbReference>
<comment type="similarity">
    <text evidence="1 7">Belongs to the peptidase S10 family.</text>
</comment>
<dbReference type="EMBL" id="JBDJPC010000006">
    <property type="protein sequence ID" value="KAL1497427.1"/>
    <property type="molecule type" value="Genomic_DNA"/>
</dbReference>
<dbReference type="InterPro" id="IPR029058">
    <property type="entry name" value="AB_hydrolase_fold"/>
</dbReference>
<comment type="caution">
    <text evidence="8">The sequence shown here is derived from an EMBL/GenBank/DDBJ whole genome shotgun (WGS) entry which is preliminary data.</text>
</comment>